<proteinExistence type="inferred from homology"/>
<accession>M2RC07</accession>
<comment type="similarity">
    <text evidence="1">Belongs to the bacterial ribosomal protein bS16 family.</text>
</comment>
<keyword evidence="3" id="KW-0687">Ribonucleoprotein</keyword>
<dbReference type="EMBL" id="KB445791">
    <property type="protein sequence ID" value="EMD41980.1"/>
    <property type="molecule type" value="Genomic_DNA"/>
</dbReference>
<dbReference type="GO" id="GO:0032543">
    <property type="term" value="P:mitochondrial translation"/>
    <property type="evidence" value="ECO:0007669"/>
    <property type="project" value="TreeGrafter"/>
</dbReference>
<reference evidence="5 6" key="1">
    <citation type="journal article" date="2012" name="Proc. Natl. Acad. Sci. U.S.A.">
        <title>Comparative genomics of Ceriporiopsis subvermispora and Phanerochaete chrysosporium provide insight into selective ligninolysis.</title>
        <authorList>
            <person name="Fernandez-Fueyo E."/>
            <person name="Ruiz-Duenas F.J."/>
            <person name="Ferreira P."/>
            <person name="Floudas D."/>
            <person name="Hibbett D.S."/>
            <person name="Canessa P."/>
            <person name="Larrondo L.F."/>
            <person name="James T.Y."/>
            <person name="Seelenfreund D."/>
            <person name="Lobos S."/>
            <person name="Polanco R."/>
            <person name="Tello M."/>
            <person name="Honda Y."/>
            <person name="Watanabe T."/>
            <person name="Watanabe T."/>
            <person name="Ryu J.S."/>
            <person name="Kubicek C.P."/>
            <person name="Schmoll M."/>
            <person name="Gaskell J."/>
            <person name="Hammel K.E."/>
            <person name="St John F.J."/>
            <person name="Vanden Wymelenberg A."/>
            <person name="Sabat G."/>
            <person name="Splinter BonDurant S."/>
            <person name="Syed K."/>
            <person name="Yadav J.S."/>
            <person name="Doddapaneni H."/>
            <person name="Subramanian V."/>
            <person name="Lavin J.L."/>
            <person name="Oguiza J.A."/>
            <person name="Perez G."/>
            <person name="Pisabarro A.G."/>
            <person name="Ramirez L."/>
            <person name="Santoyo F."/>
            <person name="Master E."/>
            <person name="Coutinho P.M."/>
            <person name="Henrissat B."/>
            <person name="Lombard V."/>
            <person name="Magnuson J.K."/>
            <person name="Kuees U."/>
            <person name="Hori C."/>
            <person name="Igarashi K."/>
            <person name="Samejima M."/>
            <person name="Held B.W."/>
            <person name="Barry K.W."/>
            <person name="LaButti K.M."/>
            <person name="Lapidus A."/>
            <person name="Lindquist E.A."/>
            <person name="Lucas S.M."/>
            <person name="Riley R."/>
            <person name="Salamov A.A."/>
            <person name="Hoffmeister D."/>
            <person name="Schwenk D."/>
            <person name="Hadar Y."/>
            <person name="Yarden O."/>
            <person name="de Vries R.P."/>
            <person name="Wiebenga A."/>
            <person name="Stenlid J."/>
            <person name="Eastwood D."/>
            <person name="Grigoriev I.V."/>
            <person name="Berka R.M."/>
            <person name="Blanchette R.A."/>
            <person name="Kersten P."/>
            <person name="Martinez A.T."/>
            <person name="Vicuna R."/>
            <person name="Cullen D."/>
        </authorList>
    </citation>
    <scope>NUCLEOTIDE SEQUENCE [LARGE SCALE GENOMIC DNA]</scope>
    <source>
        <strain evidence="5 6">B</strain>
    </source>
</reference>
<keyword evidence="2" id="KW-0689">Ribosomal protein</keyword>
<evidence type="ECO:0000313" key="6">
    <source>
        <dbReference type="Proteomes" id="UP000016930"/>
    </source>
</evidence>
<keyword evidence="6" id="KW-1185">Reference proteome</keyword>
<protein>
    <recommendedName>
        <fullName evidence="7">Ribosomal protein S16</fullName>
    </recommendedName>
</protein>
<dbReference type="InterPro" id="IPR000307">
    <property type="entry name" value="Ribosomal_bS16"/>
</dbReference>
<dbReference type="PANTHER" id="PTHR12919">
    <property type="entry name" value="30S RIBOSOMAL PROTEIN S16"/>
    <property type="match status" value="1"/>
</dbReference>
<dbReference type="AlphaFoldDB" id="M2RC07"/>
<evidence type="ECO:0000256" key="3">
    <source>
        <dbReference type="ARBA" id="ARBA00023274"/>
    </source>
</evidence>
<evidence type="ECO:0000256" key="1">
    <source>
        <dbReference type="ARBA" id="ARBA00006668"/>
    </source>
</evidence>
<dbReference type="GO" id="GO:0003735">
    <property type="term" value="F:structural constituent of ribosome"/>
    <property type="evidence" value="ECO:0007669"/>
    <property type="project" value="InterPro"/>
</dbReference>
<dbReference type="SUPFAM" id="SSF54565">
    <property type="entry name" value="Ribosomal protein S16"/>
    <property type="match status" value="1"/>
</dbReference>
<dbReference type="OrthoDB" id="407221at2759"/>
<dbReference type="Proteomes" id="UP000016930">
    <property type="component" value="Unassembled WGS sequence"/>
</dbReference>
<name>M2RC07_CERS8</name>
<evidence type="ECO:0000256" key="4">
    <source>
        <dbReference type="SAM" id="MobiDB-lite"/>
    </source>
</evidence>
<dbReference type="STRING" id="914234.M2RC07"/>
<evidence type="ECO:0008006" key="7">
    <source>
        <dbReference type="Google" id="ProtNLM"/>
    </source>
</evidence>
<dbReference type="GO" id="GO:0005763">
    <property type="term" value="C:mitochondrial small ribosomal subunit"/>
    <property type="evidence" value="ECO:0007669"/>
    <property type="project" value="TreeGrafter"/>
</dbReference>
<evidence type="ECO:0000313" key="5">
    <source>
        <dbReference type="EMBL" id="EMD41980.1"/>
    </source>
</evidence>
<dbReference type="Pfam" id="PF00886">
    <property type="entry name" value="Ribosomal_S16"/>
    <property type="match status" value="1"/>
</dbReference>
<gene>
    <name evidence="5" type="ORF">CERSUDRAFT_90574</name>
</gene>
<dbReference type="InterPro" id="IPR023803">
    <property type="entry name" value="Ribosomal_bS16_dom_sf"/>
</dbReference>
<organism evidence="5 6">
    <name type="scientific">Ceriporiopsis subvermispora (strain B)</name>
    <name type="common">White-rot fungus</name>
    <name type="synonym">Gelatoporia subvermispora</name>
    <dbReference type="NCBI Taxonomy" id="914234"/>
    <lineage>
        <taxon>Eukaryota</taxon>
        <taxon>Fungi</taxon>
        <taxon>Dikarya</taxon>
        <taxon>Basidiomycota</taxon>
        <taxon>Agaricomycotina</taxon>
        <taxon>Agaricomycetes</taxon>
        <taxon>Polyporales</taxon>
        <taxon>Gelatoporiaceae</taxon>
        <taxon>Gelatoporia</taxon>
    </lineage>
</organism>
<dbReference type="HAMAP" id="MF_00385">
    <property type="entry name" value="Ribosomal_bS16"/>
    <property type="match status" value="1"/>
</dbReference>
<dbReference type="Gene3D" id="3.30.1320.10">
    <property type="match status" value="1"/>
</dbReference>
<dbReference type="PANTHER" id="PTHR12919:SF20">
    <property type="entry name" value="SMALL RIBOSOMAL SUBUNIT PROTEIN BS16M"/>
    <property type="match status" value="1"/>
</dbReference>
<dbReference type="NCBIfam" id="TIGR00002">
    <property type="entry name" value="S16"/>
    <property type="match status" value="1"/>
</dbReference>
<sequence length="124" mass="13535">MAVRLRFAMHGTRHRRILHLVAIDQRKRRNAKPIETLGVLNPRLEEGQDTKTVEWSVDRIKYWLGVGAQPSKTVEKLLKLGGVLSFPEASSSASPTSAPTSVTSTEPPILLDSTSPSTVSTSST</sequence>
<evidence type="ECO:0000256" key="2">
    <source>
        <dbReference type="ARBA" id="ARBA00022980"/>
    </source>
</evidence>
<dbReference type="HOGENOM" id="CLU_100590_2_2_1"/>
<feature type="region of interest" description="Disordered" evidence="4">
    <location>
        <begin position="87"/>
        <end position="124"/>
    </location>
</feature>